<proteinExistence type="predicted"/>
<protein>
    <submittedName>
        <fullName evidence="1">HAD family hydrolase</fullName>
        <ecNumber evidence="1">3.1.3.-</ecNumber>
    </submittedName>
</protein>
<dbReference type="GO" id="GO:0016787">
    <property type="term" value="F:hydrolase activity"/>
    <property type="evidence" value="ECO:0007669"/>
    <property type="project" value="UniProtKB-KW"/>
</dbReference>
<gene>
    <name evidence="1" type="ORF">VVD49_17595</name>
</gene>
<dbReference type="PANTHER" id="PTHR10000:SF8">
    <property type="entry name" value="HAD SUPERFAMILY HYDROLASE-LIKE, TYPE 3"/>
    <property type="match status" value="1"/>
</dbReference>
<dbReference type="Gene3D" id="3.90.1070.10">
    <property type="match status" value="1"/>
</dbReference>
<evidence type="ECO:0000313" key="2">
    <source>
        <dbReference type="Proteomes" id="UP001331561"/>
    </source>
</evidence>
<comment type="caution">
    <text evidence="1">The sequence shown here is derived from an EMBL/GenBank/DDBJ whole genome shotgun (WGS) entry which is preliminary data.</text>
</comment>
<dbReference type="EMBL" id="JAYXHS010000003">
    <property type="protein sequence ID" value="MEC5387550.1"/>
    <property type="molecule type" value="Genomic_DNA"/>
</dbReference>
<dbReference type="RefSeq" id="WP_327600518.1">
    <property type="nucleotide sequence ID" value="NZ_JAYXHS010000003.1"/>
</dbReference>
<dbReference type="Gene3D" id="3.40.50.1000">
    <property type="entry name" value="HAD superfamily/HAD-like"/>
    <property type="match status" value="1"/>
</dbReference>
<organism evidence="1 2">
    <name type="scientific">Uliginosibacterium silvisoli</name>
    <dbReference type="NCBI Taxonomy" id="3114758"/>
    <lineage>
        <taxon>Bacteria</taxon>
        <taxon>Pseudomonadati</taxon>
        <taxon>Pseudomonadota</taxon>
        <taxon>Betaproteobacteria</taxon>
        <taxon>Rhodocyclales</taxon>
        <taxon>Zoogloeaceae</taxon>
        <taxon>Uliginosibacterium</taxon>
    </lineage>
</organism>
<keyword evidence="2" id="KW-1185">Reference proteome</keyword>
<keyword evidence="1" id="KW-0378">Hydrolase</keyword>
<dbReference type="InterPro" id="IPR006379">
    <property type="entry name" value="HAD-SF_hydro_IIB"/>
</dbReference>
<dbReference type="NCBIfam" id="TIGR01484">
    <property type="entry name" value="HAD-SF-IIB"/>
    <property type="match status" value="1"/>
</dbReference>
<sequence length="237" mass="25378">MQYQILATDYDGTLAKDGAVDDATLDALQRLRASGRRLIMVTGRELPDLARVFHHHALFDYIVAENGAVTFCPATDEVRALAAAPPQAFLDRLAEQNVGVSVGHSVVATFEPHEHVVLSAIRDLGMEWHVIFNKGAVMALPANVTKATGLAAALHELEVSPEHVVGVGDAENDHAFVRRCGFSVAVANALPALKANVDLITQGERGAGVTELIDHILANDLRDLAPNPQVHDPLIEA</sequence>
<dbReference type="PANTHER" id="PTHR10000">
    <property type="entry name" value="PHOSPHOSERINE PHOSPHATASE"/>
    <property type="match status" value="1"/>
</dbReference>
<dbReference type="InterPro" id="IPR036412">
    <property type="entry name" value="HAD-like_sf"/>
</dbReference>
<dbReference type="Pfam" id="PF08282">
    <property type="entry name" value="Hydrolase_3"/>
    <property type="match status" value="2"/>
</dbReference>
<reference evidence="1 2" key="1">
    <citation type="submission" date="2024-01" db="EMBL/GenBank/DDBJ databases">
        <title>Uliginosibacterium soil sp. nov.</title>
        <authorList>
            <person name="Lv Y."/>
        </authorList>
    </citation>
    <scope>NUCLEOTIDE SEQUENCE [LARGE SCALE GENOMIC DNA]</scope>
    <source>
        <strain evidence="1 2">H3</strain>
    </source>
</reference>
<dbReference type="Proteomes" id="UP001331561">
    <property type="component" value="Unassembled WGS sequence"/>
</dbReference>
<dbReference type="InterPro" id="IPR023214">
    <property type="entry name" value="HAD_sf"/>
</dbReference>
<name>A0ABU6K762_9RHOO</name>
<dbReference type="EC" id="3.1.3.-" evidence="1"/>
<accession>A0ABU6K762</accession>
<evidence type="ECO:0000313" key="1">
    <source>
        <dbReference type="EMBL" id="MEC5387550.1"/>
    </source>
</evidence>
<dbReference type="SUPFAM" id="SSF56784">
    <property type="entry name" value="HAD-like"/>
    <property type="match status" value="1"/>
</dbReference>